<feature type="region of interest" description="Disordered" evidence="1">
    <location>
        <begin position="22"/>
        <end position="80"/>
    </location>
</feature>
<protein>
    <submittedName>
        <fullName evidence="2">Uncharacterized protein</fullName>
    </submittedName>
</protein>
<proteinExistence type="predicted"/>
<evidence type="ECO:0000256" key="1">
    <source>
        <dbReference type="SAM" id="MobiDB-lite"/>
    </source>
</evidence>
<keyword evidence="3" id="KW-1185">Reference proteome</keyword>
<evidence type="ECO:0000313" key="3">
    <source>
        <dbReference type="Proteomes" id="UP000710849"/>
    </source>
</evidence>
<gene>
    <name evidence="2" type="ORF">EAE97_003647</name>
</gene>
<name>A0A9P5IUT1_9HELO</name>
<feature type="compositionally biased region" description="Gly residues" evidence="1">
    <location>
        <begin position="32"/>
        <end position="51"/>
    </location>
</feature>
<dbReference type="Proteomes" id="UP000710849">
    <property type="component" value="Unassembled WGS sequence"/>
</dbReference>
<evidence type="ECO:0000313" key="2">
    <source>
        <dbReference type="EMBL" id="KAF7948236.1"/>
    </source>
</evidence>
<dbReference type="EMBL" id="RCSW01000006">
    <property type="protein sequence ID" value="KAF7948236.1"/>
    <property type="molecule type" value="Genomic_DNA"/>
</dbReference>
<dbReference type="AlphaFoldDB" id="A0A9P5IUT1"/>
<dbReference type="GeneID" id="62147236"/>
<comment type="caution">
    <text evidence="2">The sequence shown here is derived from an EMBL/GenBank/DDBJ whole genome shotgun (WGS) entry which is preliminary data.</text>
</comment>
<dbReference type="RefSeq" id="XP_038734768.1">
    <property type="nucleotide sequence ID" value="XM_038874159.1"/>
</dbReference>
<reference evidence="2 3" key="1">
    <citation type="journal article" date="2020" name="Genome Biol. Evol.">
        <title>Comparative genomics of Sclerotiniaceae.</title>
        <authorList>
            <person name="Valero Jimenez C.A."/>
            <person name="Steentjes M."/>
            <person name="Scholten O.E."/>
            <person name="Van Kan J.A.L."/>
        </authorList>
    </citation>
    <scope>NUCLEOTIDE SEQUENCE [LARGE SCALE GENOMIC DNA]</scope>
    <source>
        <strain evidence="2 3">MUCL 94</strain>
    </source>
</reference>
<organism evidence="2 3">
    <name type="scientific">Botrytis byssoidea</name>
    <dbReference type="NCBI Taxonomy" id="139641"/>
    <lineage>
        <taxon>Eukaryota</taxon>
        <taxon>Fungi</taxon>
        <taxon>Dikarya</taxon>
        <taxon>Ascomycota</taxon>
        <taxon>Pezizomycotina</taxon>
        <taxon>Leotiomycetes</taxon>
        <taxon>Helotiales</taxon>
        <taxon>Sclerotiniaceae</taxon>
        <taxon>Botrytis</taxon>
    </lineage>
</organism>
<sequence length="80" mass="8561">MWSASPVTFPVTYQMPTHENCNRVVRGRGGRGGRTIKGGRVSRGGRGGRGTGTRADTSKQQVSEENCVSPWAVADPSGWN</sequence>
<accession>A0A9P5IUT1</accession>